<dbReference type="InterPro" id="IPR049050">
    <property type="entry name" value="nSTAND3"/>
</dbReference>
<dbReference type="InterPro" id="IPR027417">
    <property type="entry name" value="P-loop_NTPase"/>
</dbReference>
<proteinExistence type="predicted"/>
<accession>A0ABT9VZ94</accession>
<dbReference type="RefSeq" id="WP_307394124.1">
    <property type="nucleotide sequence ID" value="NZ_BAAADK010000048.1"/>
</dbReference>
<dbReference type="InterPro" id="IPR007560">
    <property type="entry name" value="Restrct_endonuc_IV_Mrr"/>
</dbReference>
<dbReference type="Proteomes" id="UP001235840">
    <property type="component" value="Unassembled WGS sequence"/>
</dbReference>
<evidence type="ECO:0000259" key="1">
    <source>
        <dbReference type="Pfam" id="PF04471"/>
    </source>
</evidence>
<name>A0ABT9VZ94_9BACI</name>
<gene>
    <name evidence="3" type="ORF">J2S11_002043</name>
</gene>
<evidence type="ECO:0008006" key="5">
    <source>
        <dbReference type="Google" id="ProtNLM"/>
    </source>
</evidence>
<dbReference type="Pfam" id="PF20720">
    <property type="entry name" value="nSTAND3"/>
    <property type="match status" value="1"/>
</dbReference>
<dbReference type="SUPFAM" id="SSF52540">
    <property type="entry name" value="P-loop containing nucleoside triphosphate hydrolases"/>
    <property type="match status" value="1"/>
</dbReference>
<keyword evidence="4" id="KW-1185">Reference proteome</keyword>
<feature type="domain" description="Restriction endonuclease type IV Mrr" evidence="1">
    <location>
        <begin position="10"/>
        <end position="63"/>
    </location>
</feature>
<evidence type="ECO:0000313" key="4">
    <source>
        <dbReference type="Proteomes" id="UP001235840"/>
    </source>
</evidence>
<organism evidence="3 4">
    <name type="scientific">Caldalkalibacillus horti</name>
    <dbReference type="NCBI Taxonomy" id="77523"/>
    <lineage>
        <taxon>Bacteria</taxon>
        <taxon>Bacillati</taxon>
        <taxon>Bacillota</taxon>
        <taxon>Bacilli</taxon>
        <taxon>Bacillales</taxon>
        <taxon>Bacillaceae</taxon>
        <taxon>Caldalkalibacillus</taxon>
    </lineage>
</organism>
<dbReference type="EMBL" id="JAUSTY010000007">
    <property type="protein sequence ID" value="MDQ0166142.1"/>
    <property type="molecule type" value="Genomic_DNA"/>
</dbReference>
<sequence>MSNYDFHALLDPLDFEKLVCDIISLRDGISLRMYKEGRDDGVDGLYTNNNNITILQAKRYQSNFSSLFRSLKLELPKVRKLQPDHYILGISMELSKPQVDKIITLFKEFNVSPHDILDTVELNRLLKQPAYKEIISNFPKLWAPNANILEKILKESLHSGIYKESAMELKIACQKTKTFVPTKIYHQALKNWSHNHVIILSGEPGAGKTSMAQTLALSYLQPDSFNGYVWANSIEDIYNLLEDNQKQVFILDDFWGSIFLGKHNSRKDEDRLDKLIKHIVEFHDDKRLILTTREYILQQGFQKHPQLKGTLEQYALICTMEEYSDDEKASILYSHLYTSNLDYEYVHYLYMETRQIVDHQNYNPRVLSLFLNKKFDNSYSPEEYFYQLCDYFDCPDDFWKTIFLDLSTEAQFVAMLLLITSTPVHRGSIEQCYQKYIHFYSSQMSVKNLGDCVIELEKTMITSVYSDDFEDILLKFSLPAVQDFLFAHLKENCEQWVPKLLACCSYYNQLQFLLEYLSKHCSDTVNDLIIQQCIMHYHDYAVSLIEYDGSWNWDYESIEERDGRLDRFLNLLRIFNAKRHPKLCNFLEGEINHYCLTMGKGDLLEEQYNDLYNLPDIIVRCIEIGMNFNGQELIISYYKNAFSAHHYSAMQKFQKVFPDEYVVFHKKYYPKIRKELKNIILSELELLVENYMPMELDMLIDSIPDLLKEFNLRYTKEFGKKVYSMCGREPSLKNSNVKPYKPLHGELDWDEKPLEIVKDDAGKWLFGPQETYLDDDEINNLISKSNLLLEVKEKLIKALDNTTIPHINNLLQTQESIDLFIRTLYSSEPQILEKESHIYLKMLFHIVEGDSTLLQKLIGFCAEGLSIFIYYDEPVIRKNLFLKDPVYETYLKNDEKLRETVFQYLIMEDDQWIYFSHVPLFIFCFASVICYSPDAEDSEEFYPSIWGDNFYKFKKVVWHTSKKQTSILYADFGPYNFKNFEWEACMYRLFEELNPKHFNEIYVAPVIKRYLNELGDGDNLSRLLKHISLSGLIFEYKKSGAPDSLICELSDELSMIEHLGISEIWGDVFPVKTTKAMLVQLKKDGIVHQYNNKWSVAVHKITDVELLKTFGVYDAASEFISKVTAVHNRFETGDYSFIKRLS</sequence>
<dbReference type="Pfam" id="PF04471">
    <property type="entry name" value="Mrr_cat"/>
    <property type="match status" value="1"/>
</dbReference>
<protein>
    <recommendedName>
        <fullName evidence="5">AAA+ ATPase domain-containing protein</fullName>
    </recommendedName>
</protein>
<evidence type="ECO:0000259" key="2">
    <source>
        <dbReference type="Pfam" id="PF20720"/>
    </source>
</evidence>
<reference evidence="3 4" key="1">
    <citation type="submission" date="2023-07" db="EMBL/GenBank/DDBJ databases">
        <title>Genomic Encyclopedia of Type Strains, Phase IV (KMG-IV): sequencing the most valuable type-strain genomes for metagenomic binning, comparative biology and taxonomic classification.</title>
        <authorList>
            <person name="Goeker M."/>
        </authorList>
    </citation>
    <scope>NUCLEOTIDE SEQUENCE [LARGE SCALE GENOMIC DNA]</scope>
    <source>
        <strain evidence="3 4">DSM 12751</strain>
    </source>
</reference>
<dbReference type="Gene3D" id="3.40.50.300">
    <property type="entry name" value="P-loop containing nucleotide triphosphate hydrolases"/>
    <property type="match status" value="1"/>
</dbReference>
<comment type="caution">
    <text evidence="3">The sequence shown here is derived from an EMBL/GenBank/DDBJ whole genome shotgun (WGS) entry which is preliminary data.</text>
</comment>
<feature type="domain" description="Novel STAND NTPase 3" evidence="2">
    <location>
        <begin position="179"/>
        <end position="337"/>
    </location>
</feature>
<evidence type="ECO:0000313" key="3">
    <source>
        <dbReference type="EMBL" id="MDQ0166142.1"/>
    </source>
</evidence>